<dbReference type="GO" id="GO:0004523">
    <property type="term" value="F:RNA-DNA hybrid ribonuclease activity"/>
    <property type="evidence" value="ECO:0007669"/>
    <property type="project" value="InterPro"/>
</dbReference>
<dbReference type="Proteomes" id="UP000596661">
    <property type="component" value="Chromosome 4"/>
</dbReference>
<feature type="region of interest" description="Disordered" evidence="1">
    <location>
        <begin position="1"/>
        <end position="43"/>
    </location>
</feature>
<proteinExistence type="predicted"/>
<organism evidence="3 4">
    <name type="scientific">Cannabis sativa</name>
    <name type="common">Hemp</name>
    <name type="synonym">Marijuana</name>
    <dbReference type="NCBI Taxonomy" id="3483"/>
    <lineage>
        <taxon>Eukaryota</taxon>
        <taxon>Viridiplantae</taxon>
        <taxon>Streptophyta</taxon>
        <taxon>Embryophyta</taxon>
        <taxon>Tracheophyta</taxon>
        <taxon>Spermatophyta</taxon>
        <taxon>Magnoliopsida</taxon>
        <taxon>eudicotyledons</taxon>
        <taxon>Gunneridae</taxon>
        <taxon>Pentapetalae</taxon>
        <taxon>rosids</taxon>
        <taxon>fabids</taxon>
        <taxon>Rosales</taxon>
        <taxon>Cannabaceae</taxon>
        <taxon>Cannabis</taxon>
    </lineage>
</organism>
<sequence length="1363" mass="154063">MNKNGGAAFSNSPVNEDHTNHDGESSHGGSQSGLNPLGISITKNQGFTIPQPRIEDSNEGCVGGGINSQAGKLTTNKSIDVLGKSPINECNMATTPVNGDEALMILDNKRRRMGLGNNIGPEKDSNVGYSDIVNNVEGGLSVMEDVEMGAQGSSRGLSLLWRNQEDGHILGYSNNHIDFLVKSSEKGHWRLTGVYGELVRARRHQTWELLRFLARDSNLPWCVIGDLNNIVRHEDKRGGRRYPQHLIDGFQQVLNDCRLQDLELIGHPFTWEKGRGTSAWVEVRLDRALVNSQWAQVFSLASLFNLEFSSSDHCPLFLEPKVVQTFVANRKFKIENAWFKEPVCFEIIRDCWQIAGNAKFSDKLLLCADKLSVWGKDVTGNFKLRIRKLKSDLKSLKSKRDAHSIQRYSEIKKELFKVIDQREAFWKQRSKQIWLKEGDQNSSYFHKMATTRKRQNNIERLKDDQGNWVDWDNGLQTVVTNYFNSLFQSANTSCQEVIDCVRNSTPDGAHSKFRQTVTEEEVKKTVFQMHPDKSLGPDGMTPAFYQKCWSIVGNDVVKVVKKFFDTREFEEGCGDAHIVLIPKKKNPEDMTQLRPIALCNVVYKIITKVLVNRMKPFMDLIVSDTQSAFIPGRLISDNVLISFEVLHYLKRKRKGKEGFMALKLEMSKAYDRIEWKFLEEILHKIGFDTWWIRLLMKCVTLARYIVTHGGREMGPISPSRGIRQGDPLSPYLFILCAEGLTTLIHRFEERGLLHGCNVANGVPRISHMLFADDSYLYCKATSPEATRIQEVLGKFEAASGQKVNFSKSSIFFSTNTVLATRMDISNFLGMTIAGENSLSLGLPSTISRNKSAVLGFLKERVRKRIQGWESKFLSRAGKDVLIKTVAQSLPSYAMSVFLLPVDITSDMERVMAKLWWQSSGNTGKGIHWRSWDRLCIHKDKGGMGFRNLQDFNLALLGKQGWRLISRPESLVAKVLKARYFPHGLYLTSSLGNNPSFVWRSIWEAQQLVCKGVRWCVGDARDIKVTHDPWLPCRDNPFIISSHPNLLHASVHHLMKVWNRVGIGTSARIVDCSFLDWCIQTFADLDMDGKLLLPMLCWAIWSARNDCVWNRKMVGVDNIVVLAKGYLDQWQSAQSSLIETSWSGLQMGDGAEQWTAPIENSIKINVDAAIFEGANSYGIGLVSRDHHGFLVQGRTDLFVGNATPELAEAIGVREALSWTKENAWQRVVIETNCLVVIQAIRSSVQMISPFGQVISHCKQLIIDLPFVSVLFVKRSANVVAHNFARASILFPGRRFGRTNSMSEMEWMERHEEDGRGEAFCGVKESKGQGACIPRVARLSWRPTKKGTERMKREDRGCLSVLTFS</sequence>
<dbReference type="Pfam" id="PF00078">
    <property type="entry name" value="RVT_1"/>
    <property type="match status" value="1"/>
</dbReference>
<dbReference type="SUPFAM" id="SSF56219">
    <property type="entry name" value="DNase I-like"/>
    <property type="match status" value="1"/>
</dbReference>
<dbReference type="InterPro" id="IPR000477">
    <property type="entry name" value="RT_dom"/>
</dbReference>
<dbReference type="InterPro" id="IPR036691">
    <property type="entry name" value="Endo/exonu/phosph_ase_sf"/>
</dbReference>
<dbReference type="EMBL" id="UZAU01000369">
    <property type="status" value="NOT_ANNOTATED_CDS"/>
    <property type="molecule type" value="Genomic_DNA"/>
</dbReference>
<evidence type="ECO:0000313" key="4">
    <source>
        <dbReference type="Proteomes" id="UP000596661"/>
    </source>
</evidence>
<feature type="compositionally biased region" description="Basic and acidic residues" evidence="1">
    <location>
        <begin position="15"/>
        <end position="25"/>
    </location>
</feature>
<protein>
    <recommendedName>
        <fullName evidence="2">Reverse transcriptase domain-containing protein</fullName>
    </recommendedName>
</protein>
<keyword evidence="4" id="KW-1185">Reference proteome</keyword>
<dbReference type="PANTHER" id="PTHR33116:SF86">
    <property type="entry name" value="REVERSE TRANSCRIPTASE DOMAIN-CONTAINING PROTEIN"/>
    <property type="match status" value="1"/>
</dbReference>
<dbReference type="CDD" id="cd06222">
    <property type="entry name" value="RNase_H_like"/>
    <property type="match status" value="1"/>
</dbReference>
<dbReference type="PANTHER" id="PTHR33116">
    <property type="entry name" value="REVERSE TRANSCRIPTASE ZINC-BINDING DOMAIN-CONTAINING PROTEIN-RELATED-RELATED"/>
    <property type="match status" value="1"/>
</dbReference>
<name>A0A803PJ09_CANSA</name>
<dbReference type="InterPro" id="IPR044730">
    <property type="entry name" value="RNase_H-like_dom_plant"/>
</dbReference>
<dbReference type="CDD" id="cd01650">
    <property type="entry name" value="RT_nLTR_like"/>
    <property type="match status" value="1"/>
</dbReference>
<dbReference type="InterPro" id="IPR005135">
    <property type="entry name" value="Endo/exonuclease/phosphatase"/>
</dbReference>
<evidence type="ECO:0000259" key="2">
    <source>
        <dbReference type="PROSITE" id="PS50878"/>
    </source>
</evidence>
<dbReference type="Pfam" id="PF13456">
    <property type="entry name" value="RVT_3"/>
    <property type="match status" value="1"/>
</dbReference>
<dbReference type="Gramene" id="evm.model.04.859">
    <property type="protein sequence ID" value="cds.evm.model.04.859"/>
    <property type="gene ID" value="evm.TU.04.859"/>
</dbReference>
<dbReference type="SUPFAM" id="SSF56672">
    <property type="entry name" value="DNA/RNA polymerases"/>
    <property type="match status" value="1"/>
</dbReference>
<dbReference type="InterPro" id="IPR043502">
    <property type="entry name" value="DNA/RNA_pol_sf"/>
</dbReference>
<reference evidence="3" key="1">
    <citation type="submission" date="2018-11" db="EMBL/GenBank/DDBJ databases">
        <authorList>
            <person name="Grassa J C."/>
        </authorList>
    </citation>
    <scope>NUCLEOTIDE SEQUENCE [LARGE SCALE GENOMIC DNA]</scope>
</reference>
<evidence type="ECO:0000256" key="1">
    <source>
        <dbReference type="SAM" id="MobiDB-lite"/>
    </source>
</evidence>
<feature type="compositionally biased region" description="Polar residues" evidence="1">
    <location>
        <begin position="1"/>
        <end position="14"/>
    </location>
</feature>
<dbReference type="InterPro" id="IPR002156">
    <property type="entry name" value="RNaseH_domain"/>
</dbReference>
<dbReference type="InterPro" id="IPR036397">
    <property type="entry name" value="RNaseH_sf"/>
</dbReference>
<evidence type="ECO:0000313" key="3">
    <source>
        <dbReference type="EnsemblPlants" id="cds.evm.model.04.859"/>
    </source>
</evidence>
<accession>A0A803PJ09</accession>
<dbReference type="Gene3D" id="3.30.420.10">
    <property type="entry name" value="Ribonuclease H-like superfamily/Ribonuclease H"/>
    <property type="match status" value="1"/>
</dbReference>
<feature type="domain" description="Reverse transcriptase" evidence="2">
    <location>
        <begin position="562"/>
        <end position="832"/>
    </location>
</feature>
<dbReference type="PROSITE" id="PS50878">
    <property type="entry name" value="RT_POL"/>
    <property type="match status" value="1"/>
</dbReference>
<dbReference type="GO" id="GO:0003676">
    <property type="term" value="F:nucleic acid binding"/>
    <property type="evidence" value="ECO:0007669"/>
    <property type="project" value="InterPro"/>
</dbReference>
<dbReference type="Gene3D" id="3.60.10.10">
    <property type="entry name" value="Endonuclease/exonuclease/phosphatase"/>
    <property type="match status" value="1"/>
</dbReference>
<reference evidence="3" key="2">
    <citation type="submission" date="2021-03" db="UniProtKB">
        <authorList>
            <consortium name="EnsemblPlants"/>
        </authorList>
    </citation>
    <scope>IDENTIFICATION</scope>
</reference>
<dbReference type="SUPFAM" id="SSF53098">
    <property type="entry name" value="Ribonuclease H-like"/>
    <property type="match status" value="1"/>
</dbReference>
<dbReference type="EnsemblPlants" id="evm.model.04.859">
    <property type="protein sequence ID" value="cds.evm.model.04.859"/>
    <property type="gene ID" value="evm.TU.04.859"/>
</dbReference>
<dbReference type="InterPro" id="IPR012337">
    <property type="entry name" value="RNaseH-like_sf"/>
</dbReference>
<dbReference type="Pfam" id="PF03372">
    <property type="entry name" value="Exo_endo_phos"/>
    <property type="match status" value="1"/>
</dbReference>